<reference evidence="2 3" key="1">
    <citation type="submission" date="2019-10" db="EMBL/GenBank/DDBJ databases">
        <title>Complete genome sequencing of drug resistant plasmids in Kluyvera intermedia.</title>
        <authorList>
            <person name="Ke C."/>
            <person name="Jian S."/>
        </authorList>
    </citation>
    <scope>NUCLEOTIDE SEQUENCE [LARGE SCALE GENOMIC DNA]</scope>
    <source>
        <strain evidence="2 3">N2-1</strain>
    </source>
</reference>
<evidence type="ECO:0000313" key="2">
    <source>
        <dbReference type="EMBL" id="QGH29787.1"/>
    </source>
</evidence>
<accession>A0ABX6DLW0</accession>
<keyword evidence="1" id="KW-0472">Membrane</keyword>
<sequence>MLAIKGNFHNNSYFLVAWFLFAYMFVTILCRFILQIKSKPLLFAIAIIIGYLGMGYVADLFHQTKNQLFNVMSQVMVGSMMYLIGYVLKDKILALRNIYIPFIATAVLFTLAKMKILYGMGMSWSDYHPEFWLHALSTTLGIMTILVITNNLSDMGRRFNLLSVIGSKSKQIMSYHLLSFFAADLIFYYLGMYDITKAKALSHYVTAQYWYVYVIIGVGLPLLISLSFDYVKGEMKKRNLERAS</sequence>
<keyword evidence="3" id="KW-1185">Reference proteome</keyword>
<keyword evidence="1" id="KW-1133">Transmembrane helix</keyword>
<dbReference type="RefSeq" id="WP_153742689.1">
    <property type="nucleotide sequence ID" value="NZ_CP045843.1"/>
</dbReference>
<evidence type="ECO:0000313" key="3">
    <source>
        <dbReference type="Proteomes" id="UP000344450"/>
    </source>
</evidence>
<feature type="transmembrane region" description="Helical" evidence="1">
    <location>
        <begin position="68"/>
        <end position="88"/>
    </location>
</feature>
<gene>
    <name evidence="2" type="ORF">GHC21_08985</name>
</gene>
<feature type="transmembrane region" description="Helical" evidence="1">
    <location>
        <begin position="100"/>
        <end position="119"/>
    </location>
</feature>
<feature type="transmembrane region" description="Helical" evidence="1">
    <location>
        <begin position="41"/>
        <end position="62"/>
    </location>
</feature>
<protein>
    <recommendedName>
        <fullName evidence="4">Acyltransferase family protein</fullName>
    </recommendedName>
</protein>
<evidence type="ECO:0008006" key="4">
    <source>
        <dbReference type="Google" id="ProtNLM"/>
    </source>
</evidence>
<feature type="transmembrane region" description="Helical" evidence="1">
    <location>
        <begin position="131"/>
        <end position="152"/>
    </location>
</feature>
<proteinExistence type="predicted"/>
<organism evidence="2 3">
    <name type="scientific">Kluyvera intermedia</name>
    <name type="common">Enterobacter intermedius</name>
    <dbReference type="NCBI Taxonomy" id="61648"/>
    <lineage>
        <taxon>Bacteria</taxon>
        <taxon>Pseudomonadati</taxon>
        <taxon>Pseudomonadota</taxon>
        <taxon>Gammaproteobacteria</taxon>
        <taxon>Enterobacterales</taxon>
        <taxon>Enterobacteriaceae</taxon>
        <taxon>Kluyvera</taxon>
    </lineage>
</organism>
<dbReference type="GeneID" id="91972534"/>
<feature type="transmembrane region" description="Helical" evidence="1">
    <location>
        <begin position="172"/>
        <end position="190"/>
    </location>
</feature>
<keyword evidence="1" id="KW-0812">Transmembrane</keyword>
<dbReference type="Proteomes" id="UP000344450">
    <property type="component" value="Chromosome"/>
</dbReference>
<dbReference type="EMBL" id="CP045845">
    <property type="protein sequence ID" value="QGH29787.1"/>
    <property type="molecule type" value="Genomic_DNA"/>
</dbReference>
<name>A0ABX6DLW0_KLUIN</name>
<feature type="transmembrane region" description="Helical" evidence="1">
    <location>
        <begin position="12"/>
        <end position="34"/>
    </location>
</feature>
<feature type="transmembrane region" description="Helical" evidence="1">
    <location>
        <begin position="210"/>
        <end position="231"/>
    </location>
</feature>
<evidence type="ECO:0000256" key="1">
    <source>
        <dbReference type="SAM" id="Phobius"/>
    </source>
</evidence>